<dbReference type="InterPro" id="IPR018676">
    <property type="entry name" value="DUF2149"/>
</dbReference>
<comment type="caution">
    <text evidence="2">The sequence shown here is derived from an EMBL/GenBank/DDBJ whole genome shotgun (WGS) entry which is preliminary data.</text>
</comment>
<name>A0A939S5U1_9MICO</name>
<feature type="compositionally biased region" description="Low complexity" evidence="1">
    <location>
        <begin position="48"/>
        <end position="57"/>
    </location>
</feature>
<evidence type="ECO:0000313" key="3">
    <source>
        <dbReference type="Proteomes" id="UP000664382"/>
    </source>
</evidence>
<protein>
    <submittedName>
        <fullName evidence="2">DUF2149 domain-containing protein</fullName>
    </submittedName>
</protein>
<evidence type="ECO:0000313" key="2">
    <source>
        <dbReference type="EMBL" id="MBO1901674.1"/>
    </source>
</evidence>
<dbReference type="EMBL" id="JAGDYM010000007">
    <property type="protein sequence ID" value="MBO1901674.1"/>
    <property type="molecule type" value="Genomic_DNA"/>
</dbReference>
<feature type="region of interest" description="Disordered" evidence="1">
    <location>
        <begin position="48"/>
        <end position="80"/>
    </location>
</feature>
<keyword evidence="3" id="KW-1185">Reference proteome</keyword>
<dbReference type="RefSeq" id="WP_208097439.1">
    <property type="nucleotide sequence ID" value="NZ_JAGDYM010000007.1"/>
</dbReference>
<dbReference type="Pfam" id="PF09919">
    <property type="entry name" value="DUF2149"/>
    <property type="match status" value="1"/>
</dbReference>
<proteinExistence type="predicted"/>
<gene>
    <name evidence="2" type="ORF">J4H92_06870</name>
</gene>
<reference evidence="2" key="1">
    <citation type="submission" date="2021-03" db="EMBL/GenBank/DDBJ databases">
        <title>Leucobacter chromiisoli sp. nov., isolated from chromium-containing soil of chemical plant.</title>
        <authorList>
            <person name="Xu Z."/>
        </authorList>
    </citation>
    <scope>NUCLEOTIDE SEQUENCE</scope>
    <source>
        <strain evidence="2">S27</strain>
    </source>
</reference>
<accession>A0A939S5U1</accession>
<dbReference type="AlphaFoldDB" id="A0A939S5U1"/>
<evidence type="ECO:0000256" key="1">
    <source>
        <dbReference type="SAM" id="MobiDB-lite"/>
    </source>
</evidence>
<feature type="region of interest" description="Disordered" evidence="1">
    <location>
        <begin position="1"/>
        <end position="21"/>
    </location>
</feature>
<sequence length="100" mass="10224">MSRIRLGRHSQGDTDAGDPLDSMVNMFDVGLVLAVAFLVAGLSVASAASPADSAAPSEEQTEITIPDDTSEVSGEGTSVGEVYQLDDGTLVIVTPEGEGE</sequence>
<dbReference type="Proteomes" id="UP000664382">
    <property type="component" value="Unassembled WGS sequence"/>
</dbReference>
<organism evidence="2 3">
    <name type="scientific">Leucobacter weissii</name>
    <dbReference type="NCBI Taxonomy" id="1983706"/>
    <lineage>
        <taxon>Bacteria</taxon>
        <taxon>Bacillati</taxon>
        <taxon>Actinomycetota</taxon>
        <taxon>Actinomycetes</taxon>
        <taxon>Micrococcales</taxon>
        <taxon>Microbacteriaceae</taxon>
        <taxon>Leucobacter</taxon>
    </lineage>
</organism>